<reference evidence="1" key="2">
    <citation type="submission" date="2020-11" db="EMBL/GenBank/DDBJ databases">
        <authorList>
            <person name="McCartney M.A."/>
            <person name="Auch B."/>
            <person name="Kono T."/>
            <person name="Mallez S."/>
            <person name="Becker A."/>
            <person name="Gohl D.M."/>
            <person name="Silverstein K.A.T."/>
            <person name="Koren S."/>
            <person name="Bechman K.B."/>
            <person name="Herman A."/>
            <person name="Abrahante J.E."/>
            <person name="Garbe J."/>
        </authorList>
    </citation>
    <scope>NUCLEOTIDE SEQUENCE</scope>
    <source>
        <strain evidence="1">Duluth1</strain>
        <tissue evidence="1">Whole animal</tissue>
    </source>
</reference>
<organism evidence="1 2">
    <name type="scientific">Dreissena polymorpha</name>
    <name type="common">Zebra mussel</name>
    <name type="synonym">Mytilus polymorpha</name>
    <dbReference type="NCBI Taxonomy" id="45954"/>
    <lineage>
        <taxon>Eukaryota</taxon>
        <taxon>Metazoa</taxon>
        <taxon>Spiralia</taxon>
        <taxon>Lophotrochozoa</taxon>
        <taxon>Mollusca</taxon>
        <taxon>Bivalvia</taxon>
        <taxon>Autobranchia</taxon>
        <taxon>Heteroconchia</taxon>
        <taxon>Euheterodonta</taxon>
        <taxon>Imparidentia</taxon>
        <taxon>Neoheterodontei</taxon>
        <taxon>Myida</taxon>
        <taxon>Dreissenoidea</taxon>
        <taxon>Dreissenidae</taxon>
        <taxon>Dreissena</taxon>
    </lineage>
</organism>
<sequence length="84" mass="9607">MRNVAEHVLNEFAKKCIHIPAISFDGLWHNLSVRDATNRPLTKLQLQKNVWREVCAMKNKKSFCVSGNAIQIQCGRLPKTTVEM</sequence>
<dbReference type="AlphaFoldDB" id="A0A9D4D5Y4"/>
<evidence type="ECO:0000313" key="1">
    <source>
        <dbReference type="EMBL" id="KAH3739771.1"/>
    </source>
</evidence>
<dbReference type="EMBL" id="JAIWYP010000011">
    <property type="protein sequence ID" value="KAH3739771.1"/>
    <property type="molecule type" value="Genomic_DNA"/>
</dbReference>
<name>A0A9D4D5Y4_DREPO</name>
<protein>
    <submittedName>
        <fullName evidence="1">Uncharacterized protein</fullName>
    </submittedName>
</protein>
<dbReference type="Proteomes" id="UP000828390">
    <property type="component" value="Unassembled WGS sequence"/>
</dbReference>
<evidence type="ECO:0000313" key="2">
    <source>
        <dbReference type="Proteomes" id="UP000828390"/>
    </source>
</evidence>
<proteinExistence type="predicted"/>
<accession>A0A9D4D5Y4</accession>
<comment type="caution">
    <text evidence="1">The sequence shown here is derived from an EMBL/GenBank/DDBJ whole genome shotgun (WGS) entry which is preliminary data.</text>
</comment>
<reference evidence="1" key="1">
    <citation type="journal article" date="2019" name="bioRxiv">
        <title>The Genome of the Zebra Mussel, Dreissena polymorpha: A Resource for Invasive Species Research.</title>
        <authorList>
            <person name="McCartney M.A."/>
            <person name="Auch B."/>
            <person name="Kono T."/>
            <person name="Mallez S."/>
            <person name="Zhang Y."/>
            <person name="Obille A."/>
            <person name="Becker A."/>
            <person name="Abrahante J.E."/>
            <person name="Garbe J."/>
            <person name="Badalamenti J.P."/>
            <person name="Herman A."/>
            <person name="Mangelson H."/>
            <person name="Liachko I."/>
            <person name="Sullivan S."/>
            <person name="Sone E.D."/>
            <person name="Koren S."/>
            <person name="Silverstein K.A.T."/>
            <person name="Beckman K.B."/>
            <person name="Gohl D.M."/>
        </authorList>
    </citation>
    <scope>NUCLEOTIDE SEQUENCE</scope>
    <source>
        <strain evidence="1">Duluth1</strain>
        <tissue evidence="1">Whole animal</tissue>
    </source>
</reference>
<keyword evidence="2" id="KW-1185">Reference proteome</keyword>
<gene>
    <name evidence="1" type="ORF">DPMN_046458</name>
</gene>